<sequence length="227" mass="24801">MPDVLIVVDSLASATTAQMVSALQNAILGEQESEAQTVSVDVMTASELVADNSIVGDRLLCPLTLDLPETLPLTAQAVYTTCRHTDALRQQLQHWDYATGVGNFWLPIVLTVKGPLYAEVIGMKADRVFTTSSPEPCYEQPIHLSDVQRQPLYALGQRLLRSLKAPPAVYLMQFGWQDDALCFDRLFPFPAAPAVASLNVQAPDLFACHWSCLTGKSLFDFAIGCLS</sequence>
<dbReference type="EMBL" id="PVWK01000124">
    <property type="protein sequence ID" value="PSB25468.1"/>
    <property type="molecule type" value="Genomic_DNA"/>
</dbReference>
<comment type="caution">
    <text evidence="1">The sequence shown here is derived from an EMBL/GenBank/DDBJ whole genome shotgun (WGS) entry which is preliminary data.</text>
</comment>
<dbReference type="OrthoDB" id="531624at2"/>
<dbReference type="Proteomes" id="UP000239576">
    <property type="component" value="Unassembled WGS sequence"/>
</dbReference>
<gene>
    <name evidence="1" type="ORF">C7B82_22840</name>
</gene>
<dbReference type="RefSeq" id="WP_106258885.1">
    <property type="nucleotide sequence ID" value="NZ_CAWNSW010000163.1"/>
</dbReference>
<name>A0A2T1DY99_9CYAN</name>
<proteinExistence type="predicted"/>
<evidence type="ECO:0000313" key="1">
    <source>
        <dbReference type="EMBL" id="PSB25468.1"/>
    </source>
</evidence>
<protein>
    <submittedName>
        <fullName evidence="1">Uncharacterized protein</fullName>
    </submittedName>
</protein>
<keyword evidence="2" id="KW-1185">Reference proteome</keyword>
<accession>A0A2T1DY99</accession>
<organism evidence="1 2">
    <name type="scientific">Stenomitos frigidus ULC18</name>
    <dbReference type="NCBI Taxonomy" id="2107698"/>
    <lineage>
        <taxon>Bacteria</taxon>
        <taxon>Bacillati</taxon>
        <taxon>Cyanobacteriota</taxon>
        <taxon>Cyanophyceae</taxon>
        <taxon>Leptolyngbyales</taxon>
        <taxon>Leptolyngbyaceae</taxon>
        <taxon>Stenomitos</taxon>
    </lineage>
</organism>
<reference evidence="1 2" key="2">
    <citation type="submission" date="2018-03" db="EMBL/GenBank/DDBJ databases">
        <title>The ancient ancestry and fast evolution of plastids.</title>
        <authorList>
            <person name="Moore K.R."/>
            <person name="Magnabosco C."/>
            <person name="Momper L."/>
            <person name="Gold D.A."/>
            <person name="Bosak T."/>
            <person name="Fournier G.P."/>
        </authorList>
    </citation>
    <scope>NUCLEOTIDE SEQUENCE [LARGE SCALE GENOMIC DNA]</scope>
    <source>
        <strain evidence="1 2">ULC18</strain>
    </source>
</reference>
<dbReference type="AlphaFoldDB" id="A0A2T1DY99"/>
<reference evidence="2" key="1">
    <citation type="submission" date="2018-02" db="EMBL/GenBank/DDBJ databases">
        <authorList>
            <person name="Moore K."/>
            <person name="Momper L."/>
        </authorList>
    </citation>
    <scope>NUCLEOTIDE SEQUENCE [LARGE SCALE GENOMIC DNA]</scope>
    <source>
        <strain evidence="2">ULC18</strain>
    </source>
</reference>
<evidence type="ECO:0000313" key="2">
    <source>
        <dbReference type="Proteomes" id="UP000239576"/>
    </source>
</evidence>